<organism evidence="2 3">
    <name type="scientific">Salmonella bongori N268-08</name>
    <dbReference type="NCBI Taxonomy" id="1197719"/>
    <lineage>
        <taxon>Bacteria</taxon>
        <taxon>Pseudomonadati</taxon>
        <taxon>Pseudomonadota</taxon>
        <taxon>Gammaproteobacteria</taxon>
        <taxon>Enterobacterales</taxon>
        <taxon>Enterobacteriaceae</taxon>
        <taxon>Salmonella</taxon>
    </lineage>
</organism>
<gene>
    <name evidence="2" type="ORF">A464_1333</name>
</gene>
<proteinExistence type="predicted"/>
<reference evidence="2 3" key="1">
    <citation type="submission" date="2013-07" db="EMBL/GenBank/DDBJ databases">
        <title>Genome sequence of Salmonella bongori N268-08 - a rare clinical isolate.</title>
        <authorList>
            <person name="Marti R."/>
            <person name="Hagens S."/>
            <person name="Loessner M.J."/>
            <person name="Klumpp J."/>
        </authorList>
    </citation>
    <scope>NUCLEOTIDE SEQUENCE [LARGE SCALE GENOMIC DNA]</scope>
    <source>
        <strain evidence="2 3">N268-08</strain>
    </source>
</reference>
<feature type="transmembrane region" description="Helical" evidence="1">
    <location>
        <begin position="6"/>
        <end position="25"/>
    </location>
</feature>
<protein>
    <submittedName>
        <fullName evidence="2">Phage protein</fullName>
    </submittedName>
</protein>
<dbReference type="RefSeq" id="WP_020844072.1">
    <property type="nucleotide sequence ID" value="NC_021870.1"/>
</dbReference>
<keyword evidence="1" id="KW-0472">Membrane</keyword>
<dbReference type="AlphaFoldDB" id="S5MV56"/>
<dbReference type="PATRIC" id="fig|1197719.3.peg.1327"/>
<keyword evidence="1" id="KW-1133">Transmembrane helix</keyword>
<accession>S5MV56</accession>
<evidence type="ECO:0000313" key="3">
    <source>
        <dbReference type="Proteomes" id="UP000015042"/>
    </source>
</evidence>
<evidence type="ECO:0000256" key="1">
    <source>
        <dbReference type="SAM" id="Phobius"/>
    </source>
</evidence>
<dbReference type="HOGENOM" id="CLU_2865172_0_0_6"/>
<dbReference type="Proteomes" id="UP000015042">
    <property type="component" value="Chromosome"/>
</dbReference>
<sequence length="64" mass="6349">MTVGGSALAVTAITGGLSLAIGLLLGPVAKLKLGFALLTGTKGLGRAIPLFTQLRRLLAADGEC</sequence>
<keyword evidence="1" id="KW-0812">Transmembrane</keyword>
<dbReference type="KEGG" id="sbz:A464_1333"/>
<evidence type="ECO:0000313" key="2">
    <source>
        <dbReference type="EMBL" id="AGR58519.1"/>
    </source>
</evidence>
<dbReference type="EMBL" id="CP006608">
    <property type="protein sequence ID" value="AGR58519.1"/>
    <property type="molecule type" value="Genomic_DNA"/>
</dbReference>
<name>S5MV56_SALBN</name>